<dbReference type="RefSeq" id="WP_188546007.1">
    <property type="nucleotide sequence ID" value="NZ_BMCU01000003.1"/>
</dbReference>
<dbReference type="InterPro" id="IPR023286">
    <property type="entry name" value="ABATE_dom_sf"/>
</dbReference>
<reference evidence="2" key="1">
    <citation type="journal article" date="2014" name="Int. J. Syst. Evol. Microbiol.">
        <title>Complete genome sequence of Corynebacterium casei LMG S-19264T (=DSM 44701T), isolated from a smear-ripened cheese.</title>
        <authorList>
            <consortium name="US DOE Joint Genome Institute (JGI-PGF)"/>
            <person name="Walter F."/>
            <person name="Albersmeier A."/>
            <person name="Kalinowski J."/>
            <person name="Ruckert C."/>
        </authorList>
    </citation>
    <scope>NUCLEOTIDE SEQUENCE</scope>
    <source>
        <strain evidence="2">CCM 7905</strain>
    </source>
</reference>
<dbReference type="Gene3D" id="1.10.3300.10">
    <property type="entry name" value="Jann2411-like domain"/>
    <property type="match status" value="1"/>
</dbReference>
<dbReference type="EMBL" id="BMCU01000003">
    <property type="protein sequence ID" value="GGG17173.1"/>
    <property type="molecule type" value="Genomic_DNA"/>
</dbReference>
<accession>A0A917G116</accession>
<reference evidence="2" key="2">
    <citation type="submission" date="2020-09" db="EMBL/GenBank/DDBJ databases">
        <authorList>
            <person name="Sun Q."/>
            <person name="Sedlacek I."/>
        </authorList>
    </citation>
    <scope>NUCLEOTIDE SEQUENCE</scope>
    <source>
        <strain evidence="2">CCM 7905</strain>
    </source>
</reference>
<comment type="caution">
    <text evidence="2">The sequence shown here is derived from an EMBL/GenBank/DDBJ whole genome shotgun (WGS) entry which is preliminary data.</text>
</comment>
<dbReference type="Pfam" id="PF11706">
    <property type="entry name" value="zf-CGNR"/>
    <property type="match status" value="1"/>
</dbReference>
<organism evidence="2 3">
    <name type="scientific">Rhodococcoides trifolii</name>
    <dbReference type="NCBI Taxonomy" id="908250"/>
    <lineage>
        <taxon>Bacteria</taxon>
        <taxon>Bacillati</taxon>
        <taxon>Actinomycetota</taxon>
        <taxon>Actinomycetes</taxon>
        <taxon>Mycobacteriales</taxon>
        <taxon>Nocardiaceae</taxon>
        <taxon>Rhodococcoides</taxon>
    </lineage>
</organism>
<dbReference type="InterPro" id="IPR021005">
    <property type="entry name" value="Znf_CGNR"/>
</dbReference>
<dbReference type="PANTHER" id="PTHR35525:SF3">
    <property type="entry name" value="BLL6575 PROTEIN"/>
    <property type="match status" value="1"/>
</dbReference>
<dbReference type="Pfam" id="PF07336">
    <property type="entry name" value="ABATE"/>
    <property type="match status" value="1"/>
</dbReference>
<proteinExistence type="predicted"/>
<dbReference type="InterPro" id="IPR010852">
    <property type="entry name" value="ABATE"/>
</dbReference>
<feature type="domain" description="Zinc finger CGNR" evidence="1">
    <location>
        <begin position="135"/>
        <end position="178"/>
    </location>
</feature>
<dbReference type="Proteomes" id="UP000654257">
    <property type="component" value="Unassembled WGS sequence"/>
</dbReference>
<protein>
    <recommendedName>
        <fullName evidence="1">Zinc finger CGNR domain-containing protein</fullName>
    </recommendedName>
</protein>
<keyword evidence="3" id="KW-1185">Reference proteome</keyword>
<dbReference type="PANTHER" id="PTHR35525">
    <property type="entry name" value="BLL6575 PROTEIN"/>
    <property type="match status" value="1"/>
</dbReference>
<dbReference type="SUPFAM" id="SSF160904">
    <property type="entry name" value="Jann2411-like"/>
    <property type="match status" value="1"/>
</dbReference>
<gene>
    <name evidence="2" type="ORF">GCM10007304_34160</name>
</gene>
<name>A0A917G116_9NOCA</name>
<sequence>MTFAHDIEVSLVWSAALINTERNGEELLSDPATLDALLDEYEWTGRRDGTPIELEQVRQLRPALRRMWLFADLDSLVGDVNTMLGDGHAAPRLARHGDWGWHLHVSQDAAPLVERIMAECAVAFAELVRTDQLNRLKLCEADECDAVLIDLSRNRSRRFCDTGNCGNRTNVAAYRARKRRRSTT</sequence>
<evidence type="ECO:0000259" key="1">
    <source>
        <dbReference type="Pfam" id="PF11706"/>
    </source>
</evidence>
<evidence type="ECO:0000313" key="3">
    <source>
        <dbReference type="Proteomes" id="UP000654257"/>
    </source>
</evidence>
<dbReference type="AlphaFoldDB" id="A0A917G116"/>
<evidence type="ECO:0000313" key="2">
    <source>
        <dbReference type="EMBL" id="GGG17173.1"/>
    </source>
</evidence>